<sequence>MSFLLLLDPRADSPTTTLRCSNQAGGAPLGALHTECLITAPVTGKAPRQVLGLMERDAATPTCEFHLLRIIGCCDSRLHWGGGLWSEGDPVTCRGQPLQPQNAPVNNIEIRIHFLSRSL</sequence>
<proteinExistence type="predicted"/>
<evidence type="ECO:0000313" key="2">
    <source>
        <dbReference type="Proteomes" id="UP001153269"/>
    </source>
</evidence>
<evidence type="ECO:0000313" key="1">
    <source>
        <dbReference type="EMBL" id="CAB1422466.1"/>
    </source>
</evidence>
<dbReference type="AlphaFoldDB" id="A0A9N7U0J3"/>
<accession>A0A9N7U0J3</accession>
<dbReference type="Proteomes" id="UP001153269">
    <property type="component" value="Unassembled WGS sequence"/>
</dbReference>
<dbReference type="EMBL" id="CADEAL010000585">
    <property type="protein sequence ID" value="CAB1422466.1"/>
    <property type="molecule type" value="Genomic_DNA"/>
</dbReference>
<reference evidence="1" key="1">
    <citation type="submission" date="2020-03" db="EMBL/GenBank/DDBJ databases">
        <authorList>
            <person name="Weist P."/>
        </authorList>
    </citation>
    <scope>NUCLEOTIDE SEQUENCE</scope>
</reference>
<keyword evidence="2" id="KW-1185">Reference proteome</keyword>
<name>A0A9N7U0J3_PLEPL</name>
<gene>
    <name evidence="1" type="ORF">PLEPLA_LOCUS10382</name>
</gene>
<protein>
    <submittedName>
        <fullName evidence="1">Uncharacterized protein</fullName>
    </submittedName>
</protein>
<comment type="caution">
    <text evidence="1">The sequence shown here is derived from an EMBL/GenBank/DDBJ whole genome shotgun (WGS) entry which is preliminary data.</text>
</comment>
<organism evidence="1 2">
    <name type="scientific">Pleuronectes platessa</name>
    <name type="common">European plaice</name>
    <dbReference type="NCBI Taxonomy" id="8262"/>
    <lineage>
        <taxon>Eukaryota</taxon>
        <taxon>Metazoa</taxon>
        <taxon>Chordata</taxon>
        <taxon>Craniata</taxon>
        <taxon>Vertebrata</taxon>
        <taxon>Euteleostomi</taxon>
        <taxon>Actinopterygii</taxon>
        <taxon>Neopterygii</taxon>
        <taxon>Teleostei</taxon>
        <taxon>Neoteleostei</taxon>
        <taxon>Acanthomorphata</taxon>
        <taxon>Carangaria</taxon>
        <taxon>Pleuronectiformes</taxon>
        <taxon>Pleuronectoidei</taxon>
        <taxon>Pleuronectidae</taxon>
        <taxon>Pleuronectes</taxon>
    </lineage>
</organism>